<feature type="compositionally biased region" description="Pro residues" evidence="1">
    <location>
        <begin position="170"/>
        <end position="184"/>
    </location>
</feature>
<evidence type="ECO:0000313" key="3">
    <source>
        <dbReference type="Proteomes" id="UP000283383"/>
    </source>
</evidence>
<dbReference type="Proteomes" id="UP000283383">
    <property type="component" value="Unassembled WGS sequence"/>
</dbReference>
<evidence type="ECO:0000256" key="1">
    <source>
        <dbReference type="SAM" id="MobiDB-lite"/>
    </source>
</evidence>
<feature type="compositionally biased region" description="Polar residues" evidence="1">
    <location>
        <begin position="192"/>
        <end position="204"/>
    </location>
</feature>
<sequence>MQIIDNWTRRAWSIPMKAKDQAISQLRKSRVREERQTGRKLISTRSNNAPELKHVMLQWEREDGVIANFKAIASSHQNGPAAPDLGRVERVNAVSIDEKLKGGMIDLKLRENFVISQGTFNQLPLRKNRGRPNRDNDKPKTKVYEDMMVDILPAPAPTPILATTLAPAPTSDPAPTLAPTPVSDPSPKLAAASSTVSTLESTMTLDKAPKKEKRKEKDSQKKKDKKNGSIKKKEREKNPMMRKEKKFSVPSTETIVEKENHDDQSYIDSNRNKTIDASQNPRYFFRKRRKSTANDYEEDKQIKRIRKALLANIFYGIREYESIDKATESSFLARKTFSATPNDRKLKAPILQVFYTIFTNKSDVDEEYALPTKVVNGIQIPRTYKEAINDKVHRPSWNKATLDEIDALVSNETQEEHILLDGANTV</sequence>
<feature type="compositionally biased region" description="Low complexity" evidence="1">
    <location>
        <begin position="160"/>
        <end position="169"/>
    </location>
</feature>
<feature type="compositionally biased region" description="Basic and acidic residues" evidence="1">
    <location>
        <begin position="231"/>
        <end position="242"/>
    </location>
</feature>
<keyword evidence="3" id="KW-1185">Reference proteome</keyword>
<proteinExistence type="predicted"/>
<gene>
    <name evidence="2" type="ORF">GcM3_145016</name>
</gene>
<dbReference type="AlphaFoldDB" id="A0A420HZ86"/>
<accession>A0A420HZ86</accession>
<comment type="caution">
    <text evidence="2">The sequence shown here is derived from an EMBL/GenBank/DDBJ whole genome shotgun (WGS) entry which is preliminary data.</text>
</comment>
<feature type="region of interest" description="Disordered" evidence="1">
    <location>
        <begin position="160"/>
        <end position="251"/>
    </location>
</feature>
<reference evidence="2 3" key="1">
    <citation type="journal article" date="2018" name="BMC Genomics">
        <title>Comparative genome analyses reveal sequence features reflecting distinct modes of host-adaptation between dicot and monocot powdery mildew.</title>
        <authorList>
            <person name="Wu Y."/>
            <person name="Ma X."/>
            <person name="Pan Z."/>
            <person name="Kale S.D."/>
            <person name="Song Y."/>
            <person name="King H."/>
            <person name="Zhang Q."/>
            <person name="Presley C."/>
            <person name="Deng X."/>
            <person name="Wei C.I."/>
            <person name="Xiao S."/>
        </authorList>
    </citation>
    <scope>NUCLEOTIDE SEQUENCE [LARGE SCALE GENOMIC DNA]</scope>
    <source>
        <strain evidence="2">UMSG3</strain>
    </source>
</reference>
<organism evidence="2 3">
    <name type="scientific">Golovinomyces cichoracearum</name>
    <dbReference type="NCBI Taxonomy" id="62708"/>
    <lineage>
        <taxon>Eukaryota</taxon>
        <taxon>Fungi</taxon>
        <taxon>Dikarya</taxon>
        <taxon>Ascomycota</taxon>
        <taxon>Pezizomycotina</taxon>
        <taxon>Leotiomycetes</taxon>
        <taxon>Erysiphales</taxon>
        <taxon>Erysiphaceae</taxon>
        <taxon>Golovinomyces</taxon>
    </lineage>
</organism>
<dbReference type="EMBL" id="MCBQ01014516">
    <property type="protein sequence ID" value="RKF62735.1"/>
    <property type="molecule type" value="Genomic_DNA"/>
</dbReference>
<evidence type="ECO:0000313" key="2">
    <source>
        <dbReference type="EMBL" id="RKF62735.1"/>
    </source>
</evidence>
<name>A0A420HZ86_9PEZI</name>
<protein>
    <submittedName>
        <fullName evidence="2">Uncharacterized protein</fullName>
    </submittedName>
</protein>